<evidence type="ECO:0000313" key="1">
    <source>
        <dbReference type="EMBL" id="SHJ09639.1"/>
    </source>
</evidence>
<name>A0A1M6GI87_9CLOT</name>
<keyword evidence="2" id="KW-1185">Reference proteome</keyword>
<organism evidence="1 2">
    <name type="scientific">Clostridium amylolyticum</name>
    <dbReference type="NCBI Taxonomy" id="1121298"/>
    <lineage>
        <taxon>Bacteria</taxon>
        <taxon>Bacillati</taxon>
        <taxon>Bacillota</taxon>
        <taxon>Clostridia</taxon>
        <taxon>Eubacteriales</taxon>
        <taxon>Clostridiaceae</taxon>
        <taxon>Clostridium</taxon>
    </lineage>
</organism>
<dbReference type="AlphaFoldDB" id="A0A1M6GI87"/>
<gene>
    <name evidence="1" type="ORF">SAMN05444401_2127</name>
</gene>
<protein>
    <submittedName>
        <fullName evidence="1">Uncharacterized protein</fullName>
    </submittedName>
</protein>
<dbReference type="Proteomes" id="UP000184080">
    <property type="component" value="Unassembled WGS sequence"/>
</dbReference>
<evidence type="ECO:0000313" key="2">
    <source>
        <dbReference type="Proteomes" id="UP000184080"/>
    </source>
</evidence>
<reference evidence="1 2" key="1">
    <citation type="submission" date="2016-11" db="EMBL/GenBank/DDBJ databases">
        <authorList>
            <person name="Jaros S."/>
            <person name="Januszkiewicz K."/>
            <person name="Wedrychowicz H."/>
        </authorList>
    </citation>
    <scope>NUCLEOTIDE SEQUENCE [LARGE SCALE GENOMIC DNA]</scope>
    <source>
        <strain evidence="1 2">DSM 21864</strain>
    </source>
</reference>
<dbReference type="EMBL" id="FQZO01000003">
    <property type="protein sequence ID" value="SHJ09639.1"/>
    <property type="molecule type" value="Genomic_DNA"/>
</dbReference>
<accession>A0A1M6GI87</accession>
<sequence length="123" mass="13828">MLACVIIGNLLMNSDRVGVMVKEMNFSEENLILIRCLITGESSKYFKAKDYLGNSYLIAKNKNSKSFSVDKDNTFHAYKEQQGLILKKTVLYPLSNDEYIEIIGDRGAAGKTLKELGIKLDNI</sequence>
<proteinExistence type="predicted"/>